<dbReference type="STRING" id="335973.SAMN04488693_103113"/>
<gene>
    <name evidence="2" type="ORF">SAMN04488693_103113</name>
</gene>
<evidence type="ECO:0000256" key="1">
    <source>
        <dbReference type="SAM" id="Phobius"/>
    </source>
</evidence>
<evidence type="ECO:0000313" key="2">
    <source>
        <dbReference type="EMBL" id="SDH83058.1"/>
    </source>
</evidence>
<name>A0A1G8FLS5_9MICC</name>
<keyword evidence="1" id="KW-0472">Membrane</keyword>
<accession>A0A1G8FLS5</accession>
<dbReference type="Proteomes" id="UP000199258">
    <property type="component" value="Unassembled WGS sequence"/>
</dbReference>
<proteinExistence type="predicted"/>
<dbReference type="AlphaFoldDB" id="A0A1G8FLS5"/>
<organism evidence="2 3">
    <name type="scientific">Arthrobacter subterraneus</name>
    <dbReference type="NCBI Taxonomy" id="335973"/>
    <lineage>
        <taxon>Bacteria</taxon>
        <taxon>Bacillati</taxon>
        <taxon>Actinomycetota</taxon>
        <taxon>Actinomycetes</taxon>
        <taxon>Micrococcales</taxon>
        <taxon>Micrococcaceae</taxon>
        <taxon>Arthrobacter</taxon>
    </lineage>
</organism>
<keyword evidence="1" id="KW-1133">Transmembrane helix</keyword>
<protein>
    <recommendedName>
        <fullName evidence="4">DUF4352 domain-containing protein</fullName>
    </recommendedName>
</protein>
<evidence type="ECO:0008006" key="4">
    <source>
        <dbReference type="Google" id="ProtNLM"/>
    </source>
</evidence>
<dbReference type="EMBL" id="FNDT01000003">
    <property type="protein sequence ID" value="SDH83058.1"/>
    <property type="molecule type" value="Genomic_DNA"/>
</dbReference>
<evidence type="ECO:0000313" key="3">
    <source>
        <dbReference type="Proteomes" id="UP000199258"/>
    </source>
</evidence>
<keyword evidence="3" id="KW-1185">Reference proteome</keyword>
<keyword evidence="1" id="KW-0812">Transmembrane</keyword>
<sequence>MVFPWWSDNTTCMAQQLDDRRVIPRRTVPRHRILVPAVLVAAMAGGAAWLLTNSVEEEPPVMLGASDTVDGGIARINGILPLESDGWEPPANGAALEAAVPDGAHRVRVLLELTALEPDGISFRASDYFIDGLGTGEPRVIWASPSSHAAQQGESIDATLVFEIPNQALALVLSDGGETRLSLGTEHHTAAQ</sequence>
<reference evidence="2 3" key="1">
    <citation type="submission" date="2016-10" db="EMBL/GenBank/DDBJ databases">
        <authorList>
            <person name="de Groot N.N."/>
        </authorList>
    </citation>
    <scope>NUCLEOTIDE SEQUENCE [LARGE SCALE GENOMIC DNA]</scope>
    <source>
        <strain evidence="2 3">NP_1H</strain>
    </source>
</reference>
<feature type="transmembrane region" description="Helical" evidence="1">
    <location>
        <begin position="33"/>
        <end position="52"/>
    </location>
</feature>